<comment type="similarity">
    <text evidence="2">Belongs to the outer membrane factor (OMF) (TC 1.B.17) family.</text>
</comment>
<evidence type="ECO:0000313" key="10">
    <source>
        <dbReference type="EMBL" id="PXV69663.1"/>
    </source>
</evidence>
<dbReference type="PANTHER" id="PTHR30026:SF21">
    <property type="entry name" value="SLR1270 PROTEIN"/>
    <property type="match status" value="1"/>
</dbReference>
<evidence type="ECO:0000313" key="11">
    <source>
        <dbReference type="Proteomes" id="UP000248330"/>
    </source>
</evidence>
<evidence type="ECO:0000256" key="2">
    <source>
        <dbReference type="ARBA" id="ARBA00007613"/>
    </source>
</evidence>
<comment type="subcellular location">
    <subcellularLocation>
        <location evidence="1">Cell outer membrane</location>
    </subcellularLocation>
</comment>
<protein>
    <submittedName>
        <fullName evidence="10">Outer membrane efflux protein</fullName>
    </submittedName>
</protein>
<evidence type="ECO:0000256" key="6">
    <source>
        <dbReference type="ARBA" id="ARBA00023136"/>
    </source>
</evidence>
<evidence type="ECO:0000256" key="8">
    <source>
        <dbReference type="SAM" id="Coils"/>
    </source>
</evidence>
<evidence type="ECO:0000256" key="1">
    <source>
        <dbReference type="ARBA" id="ARBA00004442"/>
    </source>
</evidence>
<keyword evidence="3" id="KW-0813">Transport</keyword>
<evidence type="ECO:0000256" key="5">
    <source>
        <dbReference type="ARBA" id="ARBA00022692"/>
    </source>
</evidence>
<gene>
    <name evidence="10" type="ORF">C8D93_103238</name>
</gene>
<keyword evidence="11" id="KW-1185">Reference proteome</keyword>
<keyword evidence="8" id="KW-0175">Coiled coil</keyword>
<dbReference type="GO" id="GO:0009279">
    <property type="term" value="C:cell outer membrane"/>
    <property type="evidence" value="ECO:0007669"/>
    <property type="project" value="UniProtKB-SubCell"/>
</dbReference>
<dbReference type="PANTHER" id="PTHR30026">
    <property type="entry name" value="OUTER MEMBRANE PROTEIN TOLC"/>
    <property type="match status" value="1"/>
</dbReference>
<dbReference type="InterPro" id="IPR051906">
    <property type="entry name" value="TolC-like"/>
</dbReference>
<dbReference type="Pfam" id="PF02321">
    <property type="entry name" value="OEP"/>
    <property type="match status" value="1"/>
</dbReference>
<comment type="caution">
    <text evidence="10">The sequence shown here is derived from an EMBL/GenBank/DDBJ whole genome shotgun (WGS) entry which is preliminary data.</text>
</comment>
<feature type="coiled-coil region" evidence="8">
    <location>
        <begin position="345"/>
        <end position="404"/>
    </location>
</feature>
<dbReference type="Proteomes" id="UP000248330">
    <property type="component" value="Unassembled WGS sequence"/>
</dbReference>
<dbReference type="GO" id="GO:0015562">
    <property type="term" value="F:efflux transmembrane transporter activity"/>
    <property type="evidence" value="ECO:0007669"/>
    <property type="project" value="InterPro"/>
</dbReference>
<dbReference type="SUPFAM" id="SSF56954">
    <property type="entry name" value="Outer membrane efflux proteins (OEP)"/>
    <property type="match status" value="1"/>
</dbReference>
<dbReference type="Gene3D" id="1.20.1600.10">
    <property type="entry name" value="Outer membrane efflux proteins (OEP)"/>
    <property type="match status" value="1"/>
</dbReference>
<dbReference type="RefSeq" id="WP_110264583.1">
    <property type="nucleotide sequence ID" value="NZ_CAWNXA010000003.1"/>
</dbReference>
<keyword evidence="7" id="KW-0998">Cell outer membrane</keyword>
<keyword evidence="6" id="KW-0472">Membrane</keyword>
<keyword evidence="4" id="KW-1134">Transmembrane beta strand</keyword>
<dbReference type="AlphaFoldDB" id="A0A318EAX0"/>
<organism evidence="10 11">
    <name type="scientific">Sinimarinibacterium flocculans</name>
    <dbReference type="NCBI Taxonomy" id="985250"/>
    <lineage>
        <taxon>Bacteria</taxon>
        <taxon>Pseudomonadati</taxon>
        <taxon>Pseudomonadota</taxon>
        <taxon>Gammaproteobacteria</taxon>
        <taxon>Nevskiales</taxon>
        <taxon>Nevskiaceae</taxon>
        <taxon>Sinimarinibacterium</taxon>
    </lineage>
</organism>
<evidence type="ECO:0000256" key="3">
    <source>
        <dbReference type="ARBA" id="ARBA00022448"/>
    </source>
</evidence>
<feature type="chain" id="PRO_5016438611" evidence="9">
    <location>
        <begin position="24"/>
        <end position="462"/>
    </location>
</feature>
<dbReference type="OrthoDB" id="13803at2"/>
<keyword evidence="9" id="KW-0732">Signal</keyword>
<dbReference type="EMBL" id="QICN01000003">
    <property type="protein sequence ID" value="PXV69663.1"/>
    <property type="molecule type" value="Genomic_DNA"/>
</dbReference>
<dbReference type="GO" id="GO:0015288">
    <property type="term" value="F:porin activity"/>
    <property type="evidence" value="ECO:0007669"/>
    <property type="project" value="TreeGrafter"/>
</dbReference>
<sequence length="462" mass="49979">MKRLLIHAILGLAAPLLSQPAAANELLDRYVAEALDANPALQARSAAATASAETAAAARAQRLPGLALNARYTRADGGRTIDFPAGDLLNGVYATLNQFLVERGEEPVFPQIENQSIRLLREEEQETRLSLTAPLYAPALWANADAQTALHGARLAEREAYARVLVREVKRAYYGAIQAEAAERILDASIDLLAEDVRVSQALIQAGKATRDRELRAEAERLEVQQRRDEAAVLARQARRRLNILRDRDADAPLALPEPSALARPDAAIAAAAIRPELRQLDRAIDAADAGRRAAGAASRPTLALAADYGIQGERYRTGAEDDFGTVSLVLNWSLFDFGQRRATTRAAAAEAAQLRAERRELDHQLELARWTAAAQLDTARRAVDAADARLAAAEEVFRIAERKRAAASLAQIEFLDAQRALTEARLNVAIARCTALDRAAELELANAGYPLPATLVAGTPE</sequence>
<evidence type="ECO:0000256" key="7">
    <source>
        <dbReference type="ARBA" id="ARBA00023237"/>
    </source>
</evidence>
<name>A0A318EAX0_9GAMM</name>
<reference evidence="10 11" key="1">
    <citation type="submission" date="2018-04" db="EMBL/GenBank/DDBJ databases">
        <title>Genomic Encyclopedia of Type Strains, Phase IV (KMG-IV): sequencing the most valuable type-strain genomes for metagenomic binning, comparative biology and taxonomic classification.</title>
        <authorList>
            <person name="Goeker M."/>
        </authorList>
    </citation>
    <scope>NUCLEOTIDE SEQUENCE [LARGE SCALE GENOMIC DNA]</scope>
    <source>
        <strain evidence="10 11">DSM 104150</strain>
    </source>
</reference>
<accession>A0A318EAX0</accession>
<dbReference type="InterPro" id="IPR003423">
    <property type="entry name" value="OMP_efflux"/>
</dbReference>
<evidence type="ECO:0000256" key="9">
    <source>
        <dbReference type="SAM" id="SignalP"/>
    </source>
</evidence>
<evidence type="ECO:0000256" key="4">
    <source>
        <dbReference type="ARBA" id="ARBA00022452"/>
    </source>
</evidence>
<feature type="signal peptide" evidence="9">
    <location>
        <begin position="1"/>
        <end position="23"/>
    </location>
</feature>
<proteinExistence type="inferred from homology"/>
<dbReference type="GO" id="GO:1990281">
    <property type="term" value="C:efflux pump complex"/>
    <property type="evidence" value="ECO:0007669"/>
    <property type="project" value="TreeGrafter"/>
</dbReference>
<keyword evidence="5" id="KW-0812">Transmembrane</keyword>